<feature type="transmembrane region" description="Helical" evidence="1">
    <location>
        <begin position="12"/>
        <end position="33"/>
    </location>
</feature>
<reference evidence="2 3" key="1">
    <citation type="submission" date="2016-07" db="EMBL/GenBank/DDBJ databases">
        <title>Genome analysis of Flavihumibacter stibioxidans YS-17.</title>
        <authorList>
            <person name="Shi K."/>
            <person name="Han Y."/>
            <person name="Wang G."/>
        </authorList>
    </citation>
    <scope>NUCLEOTIDE SEQUENCE [LARGE SCALE GENOMIC DNA]</scope>
    <source>
        <strain evidence="2 3">YS-17</strain>
    </source>
</reference>
<keyword evidence="3" id="KW-1185">Reference proteome</keyword>
<evidence type="ECO:0000256" key="1">
    <source>
        <dbReference type="SAM" id="Phobius"/>
    </source>
</evidence>
<evidence type="ECO:0008006" key="4">
    <source>
        <dbReference type="Google" id="ProtNLM"/>
    </source>
</evidence>
<feature type="transmembrane region" description="Helical" evidence="1">
    <location>
        <begin position="373"/>
        <end position="395"/>
    </location>
</feature>
<dbReference type="PANTHER" id="PTHR30092:SF0">
    <property type="entry name" value="INNER MEMBRANE PROTEIN CRED"/>
    <property type="match status" value="1"/>
</dbReference>
<keyword evidence="1" id="KW-0812">Transmembrane</keyword>
<evidence type="ECO:0000313" key="3">
    <source>
        <dbReference type="Proteomes" id="UP000765802"/>
    </source>
</evidence>
<comment type="caution">
    <text evidence="2">The sequence shown here is derived from an EMBL/GenBank/DDBJ whole genome shotgun (WGS) entry which is preliminary data.</text>
</comment>
<dbReference type="Pfam" id="PF06123">
    <property type="entry name" value="CreD"/>
    <property type="match status" value="1"/>
</dbReference>
<dbReference type="EMBL" id="MBUA01000001">
    <property type="protein sequence ID" value="MBC6490628.1"/>
    <property type="molecule type" value="Genomic_DNA"/>
</dbReference>
<proteinExistence type="predicted"/>
<dbReference type="PIRSF" id="PIRSF004548">
    <property type="entry name" value="CreD"/>
    <property type="match status" value="1"/>
</dbReference>
<keyword evidence="1" id="KW-1133">Transmembrane helix</keyword>
<dbReference type="PANTHER" id="PTHR30092">
    <property type="entry name" value="INNER MEMBRANE PROTEIN CRED"/>
    <property type="match status" value="1"/>
</dbReference>
<accession>A0ABR7M7L4</accession>
<feature type="transmembrane region" description="Helical" evidence="1">
    <location>
        <begin position="402"/>
        <end position="420"/>
    </location>
</feature>
<sequence length="433" mass="48249">MSRTSNAILYKGIITGVLILLMMIPALFINNLVGERKERQQQVVQEVSSKWGSGQTLSGFFLVLPYEVIHTDAAGKQTTERKELTILPETQQVNSIMFPEVRPRSIYKVLLYKTTVNYDGRFVIRLPREIDPASVKWQESRICAGLTDIKGIEEKIMVNLDGSSIELSPGLPNKVITDNGLSAPLELLPEKLNQSIAFRSQIKLKGSEKLHFIPLAGNSLFSIRSSWQNPSFDGNYLPGERVVNDSGFTASWSFNKANLPFGTLLLDKGFEEKGFAFGVTMLQPADQYSKTERSTKYAILFIGLTFSLFFIIELMQKNPVHPVQYVLIGIALSVFYTLLLSFSEFIAFDYAYGLAATATITLITLYAKGHFGLWKTALIFGAVLSCLYAFTFVLVRLEDTALLIGSIGLFLVLALVMYGSRKVQWYGKPVPAA</sequence>
<dbReference type="InterPro" id="IPR010364">
    <property type="entry name" value="Uncharacterised_IM_CreD"/>
</dbReference>
<feature type="transmembrane region" description="Helical" evidence="1">
    <location>
        <begin position="350"/>
        <end position="367"/>
    </location>
</feature>
<dbReference type="NCBIfam" id="NF008712">
    <property type="entry name" value="PRK11715.1-1"/>
    <property type="match status" value="1"/>
</dbReference>
<dbReference type="Proteomes" id="UP000765802">
    <property type="component" value="Unassembled WGS sequence"/>
</dbReference>
<gene>
    <name evidence="2" type="ORF">BC349_06600</name>
</gene>
<evidence type="ECO:0000313" key="2">
    <source>
        <dbReference type="EMBL" id="MBC6490628.1"/>
    </source>
</evidence>
<organism evidence="2 3">
    <name type="scientific">Flavihumibacter stibioxidans</name>
    <dbReference type="NCBI Taxonomy" id="1834163"/>
    <lineage>
        <taxon>Bacteria</taxon>
        <taxon>Pseudomonadati</taxon>
        <taxon>Bacteroidota</taxon>
        <taxon>Chitinophagia</taxon>
        <taxon>Chitinophagales</taxon>
        <taxon>Chitinophagaceae</taxon>
        <taxon>Flavihumibacter</taxon>
    </lineage>
</organism>
<name>A0ABR7M7L4_9BACT</name>
<feature type="transmembrane region" description="Helical" evidence="1">
    <location>
        <begin position="322"/>
        <end position="343"/>
    </location>
</feature>
<feature type="transmembrane region" description="Helical" evidence="1">
    <location>
        <begin position="297"/>
        <end position="316"/>
    </location>
</feature>
<keyword evidence="1" id="KW-0472">Membrane</keyword>
<protein>
    <recommendedName>
        <fullName evidence="4">Inner membrane protein</fullName>
    </recommendedName>
</protein>